<feature type="coiled-coil region" evidence="10">
    <location>
        <begin position="529"/>
        <end position="560"/>
    </location>
</feature>
<evidence type="ECO:0000256" key="2">
    <source>
        <dbReference type="ARBA" id="ARBA00022448"/>
    </source>
</evidence>
<feature type="region of interest" description="Disordered" evidence="11">
    <location>
        <begin position="284"/>
        <end position="316"/>
    </location>
</feature>
<dbReference type="InterPro" id="IPR006153">
    <property type="entry name" value="Cation/H_exchanger_TM"/>
</dbReference>
<feature type="transmembrane region" description="Helical" evidence="12">
    <location>
        <begin position="788"/>
        <end position="812"/>
    </location>
</feature>
<keyword evidence="8" id="KW-0406">Ion transport</keyword>
<feature type="compositionally biased region" description="Acidic residues" evidence="11">
    <location>
        <begin position="129"/>
        <end position="145"/>
    </location>
</feature>
<evidence type="ECO:0000256" key="11">
    <source>
        <dbReference type="SAM" id="MobiDB-lite"/>
    </source>
</evidence>
<evidence type="ECO:0000256" key="3">
    <source>
        <dbReference type="ARBA" id="ARBA00022449"/>
    </source>
</evidence>
<evidence type="ECO:0000256" key="6">
    <source>
        <dbReference type="ARBA" id="ARBA00022958"/>
    </source>
</evidence>
<feature type="compositionally biased region" description="Low complexity" evidence="11">
    <location>
        <begin position="58"/>
        <end position="70"/>
    </location>
</feature>
<feature type="transmembrane region" description="Helical" evidence="12">
    <location>
        <begin position="1044"/>
        <end position="1062"/>
    </location>
</feature>
<feature type="transmembrane region" description="Helical" evidence="12">
    <location>
        <begin position="1010"/>
        <end position="1032"/>
    </location>
</feature>
<feature type="transmembrane region" description="Helical" evidence="12">
    <location>
        <begin position="890"/>
        <end position="911"/>
    </location>
</feature>
<keyword evidence="4" id="KW-0633">Potassium transport</keyword>
<dbReference type="Pfam" id="PF02254">
    <property type="entry name" value="TrkA_N"/>
    <property type="match status" value="1"/>
</dbReference>
<keyword evidence="10" id="KW-0175">Coiled coil</keyword>
<protein>
    <submittedName>
        <fullName evidence="14">K(+) efflux antiporter</fullName>
    </submittedName>
</protein>
<gene>
    <name evidence="14" type="ORF">A3770_07p49060</name>
</gene>
<feature type="region of interest" description="Disordered" evidence="11">
    <location>
        <begin position="328"/>
        <end position="382"/>
    </location>
</feature>
<sequence length="1299" mass="139537">MNARGAVGTGRGPCGATTAVATSSGVACGVRRRICRRGGRRCRGGEGKTVQGLERTTRGCTGRSGTSRPSVSCVVPAERRRGWRRSVQVFSATADNESTEGKTEIQEAGEGESSDSTTTLELNLKEAAEGEGESVEPIPSDEEGESVNTESDLWSFIGSSEDEDSLTDPWLVGGLSMDRDEEPVVVGEEDLPEDLRKELEKARGEKEELEVVRLKLESEAQDLAELAVEANEASSVVTSKVTEIVEGIANVEQEELEVEKDFNAAKKALKKALKKQKKKMARLDAAEETNAEAAVPDAAEVQGEEEKEAAAVDEESLGYLQKQVQKLEDAYNASKEPQAAEEGEEEEEESWLEQPASPTESGSLDPEVEAEAPPQTDSTEVDKLLKDVEDIKALEQDVLDCRDQSDQLAIERGKLENEVAQLELKSEELLQTAFECDQKANEAMEDVEKAVAAEMAAEARLEEIENKSEELIKDLIKQKKEEMKETESSNALSSLDEGDSPSIEKLEVEKDSVLFKSADFGAEEDDKKKIAAEEQVSALVTEATELLEEVSTQVEEVEESTAASPADAEIEEKAAPVPNVVVDAEPVSAAAAVGEKDQVEDPVKTEAIVIRRKVKKEAAKKNIFSDAVVRNTFAALALAATFGIAGKLAYNRGYVTKATQVFQAQVIDRLKPPSKKEEVSPKKKRKWLKRSKAKEVLQEVEHGSESGMTDTLWLLATCVVAVPLITKLPGGSPVLGFLLGGAFIGPNALGIINNVNAVKHIAELGVIFLLFNIGLELSFERLQAMQKYVFGLGFSQVAVTMMIAAWLGVAVLGLNGSGATILAAAMALSSTAVALQVLQDRGEASSRHGRATFSVLLFQDLAVVVFLMLTPLLAQSQSSQAVGGQEQVKMFLLQIGQAIVKACVAIAAIIAGGRVAFRPIYKRIAKTGNNEIFAATTLLVVLGTSMLTQKFGLSMELGAFIAGLLLAETEYALQIESDIAPYKGLLLGLFFMTVGMEFSMTLLIQQWRAILVSMAVLLVGKTAVVALTGPFFGLSRIASIRAGLMLAPGGEFAFVLLGDAAAKAILASALCSQMYLVVALGMALTPMLGALGNALDDKFENKDVLKLQPSEGEVDDLRGHVIVAGFGRVGQMICQLLSERLIPFTALDVRSDRVAKGRDMEMPVYFGDSGSAAVLHSIGASKAACAVVVLDTPGANYRCVWAIKKHYPNVKVYVRARDVAHGLNLERAGASAVVPETLEPSLQLAAAVLQEMQLPPEEVSSTIDDYRRKHLEELSELAFVSGSSLGYGYEKSKSIDVEA</sequence>
<dbReference type="FunFam" id="3.40.50.720:FF:000036">
    <property type="entry name" value="Glutathione-regulated potassium-efflux system protein KefB"/>
    <property type="match status" value="1"/>
</dbReference>
<dbReference type="InterPro" id="IPR003148">
    <property type="entry name" value="RCK_N"/>
</dbReference>
<dbReference type="PANTHER" id="PTHR46157">
    <property type="entry name" value="K(+) EFFLUX ANTIPORTER 3, CHLOROPLASTIC"/>
    <property type="match status" value="1"/>
</dbReference>
<dbReference type="InterPro" id="IPR036291">
    <property type="entry name" value="NAD(P)-bd_dom_sf"/>
</dbReference>
<dbReference type="GO" id="GO:0012505">
    <property type="term" value="C:endomembrane system"/>
    <property type="evidence" value="ECO:0007669"/>
    <property type="project" value="UniProtKB-SubCell"/>
</dbReference>
<dbReference type="Gene3D" id="1.20.1530.20">
    <property type="match status" value="1"/>
</dbReference>
<feature type="transmembrane region" description="Helical" evidence="12">
    <location>
        <begin position="735"/>
        <end position="755"/>
    </location>
</feature>
<dbReference type="Pfam" id="PF00999">
    <property type="entry name" value="Na_H_Exchanger"/>
    <property type="match status" value="1"/>
</dbReference>
<dbReference type="InterPro" id="IPR038770">
    <property type="entry name" value="Na+/solute_symporter_sf"/>
</dbReference>
<evidence type="ECO:0000313" key="15">
    <source>
        <dbReference type="Proteomes" id="UP000316726"/>
    </source>
</evidence>
<dbReference type="NCBIfam" id="TIGR00932">
    <property type="entry name" value="2a37"/>
    <property type="match status" value="1"/>
</dbReference>
<evidence type="ECO:0000256" key="9">
    <source>
        <dbReference type="ARBA" id="ARBA00023136"/>
    </source>
</evidence>
<dbReference type="PROSITE" id="PS51201">
    <property type="entry name" value="RCK_N"/>
    <property type="match status" value="1"/>
</dbReference>
<feature type="transmembrane region" description="Helical" evidence="12">
    <location>
        <begin position="1074"/>
        <end position="1095"/>
    </location>
</feature>
<keyword evidence="15" id="KW-1185">Reference proteome</keyword>
<feature type="compositionally biased region" description="Acidic residues" evidence="11">
    <location>
        <begin position="339"/>
        <end position="351"/>
    </location>
</feature>
<keyword evidence="9 12" id="KW-0472">Membrane</keyword>
<evidence type="ECO:0000256" key="7">
    <source>
        <dbReference type="ARBA" id="ARBA00022989"/>
    </source>
</evidence>
<evidence type="ECO:0000313" key="14">
    <source>
        <dbReference type="EMBL" id="QDZ22388.1"/>
    </source>
</evidence>
<comment type="subcellular location">
    <subcellularLocation>
        <location evidence="1">Endomembrane system</location>
        <topology evidence="1">Multi-pass membrane protein</topology>
    </subcellularLocation>
</comment>
<reference evidence="14 15" key="1">
    <citation type="submission" date="2018-07" db="EMBL/GenBank/DDBJ databases">
        <title>The complete nuclear genome of the prasinophyte Chloropicon primus (CCMP1205).</title>
        <authorList>
            <person name="Pombert J.-F."/>
            <person name="Otis C."/>
            <person name="Turmel M."/>
            <person name="Lemieux C."/>
        </authorList>
    </citation>
    <scope>NUCLEOTIDE SEQUENCE [LARGE SCALE GENOMIC DNA]</scope>
    <source>
        <strain evidence="14 15">CCMP1205</strain>
    </source>
</reference>
<feature type="transmembrane region" description="Helical" evidence="12">
    <location>
        <begin position="985"/>
        <end position="1004"/>
    </location>
</feature>
<keyword evidence="6" id="KW-0630">Potassium</keyword>
<dbReference type="Proteomes" id="UP000316726">
    <property type="component" value="Chromosome 7"/>
</dbReference>
<keyword evidence="2" id="KW-0813">Transport</keyword>
<feature type="transmembrane region" description="Helical" evidence="12">
    <location>
        <begin position="818"/>
        <end position="838"/>
    </location>
</feature>
<feature type="region of interest" description="Disordered" evidence="11">
    <location>
        <begin position="480"/>
        <end position="508"/>
    </location>
</feature>
<dbReference type="EMBL" id="CP031040">
    <property type="protein sequence ID" value="QDZ22388.1"/>
    <property type="molecule type" value="Genomic_DNA"/>
</dbReference>
<name>A0A5B8MNX7_9CHLO</name>
<keyword evidence="3" id="KW-0050">Antiport</keyword>
<dbReference type="GO" id="GO:0009507">
    <property type="term" value="C:chloroplast"/>
    <property type="evidence" value="ECO:0007669"/>
    <property type="project" value="TreeGrafter"/>
</dbReference>
<feature type="region of interest" description="Disordered" evidence="11">
    <location>
        <begin position="91"/>
        <end position="182"/>
    </location>
</feature>
<accession>A0A5B8MNX7</accession>
<dbReference type="Gene3D" id="3.40.50.720">
    <property type="entry name" value="NAD(P)-binding Rossmann-like Domain"/>
    <property type="match status" value="1"/>
</dbReference>
<feature type="transmembrane region" description="Helical" evidence="12">
    <location>
        <begin position="932"/>
        <end position="951"/>
    </location>
</feature>
<keyword evidence="5 12" id="KW-0812">Transmembrane</keyword>
<dbReference type="PROSITE" id="PS51257">
    <property type="entry name" value="PROKAR_LIPOPROTEIN"/>
    <property type="match status" value="1"/>
</dbReference>
<dbReference type="SUPFAM" id="SSF51735">
    <property type="entry name" value="NAD(P)-binding Rossmann-fold domains"/>
    <property type="match status" value="1"/>
</dbReference>
<evidence type="ECO:0000256" key="1">
    <source>
        <dbReference type="ARBA" id="ARBA00004127"/>
    </source>
</evidence>
<keyword evidence="7 12" id="KW-1133">Transmembrane helix</keyword>
<evidence type="ECO:0000256" key="5">
    <source>
        <dbReference type="ARBA" id="ARBA00022692"/>
    </source>
</evidence>
<dbReference type="GO" id="GO:0015386">
    <property type="term" value="F:potassium:proton antiporter activity"/>
    <property type="evidence" value="ECO:0007669"/>
    <property type="project" value="TreeGrafter"/>
</dbReference>
<proteinExistence type="predicted"/>
<feature type="domain" description="RCK N-terminal" evidence="13">
    <location>
        <begin position="1118"/>
        <end position="1235"/>
    </location>
</feature>
<organism evidence="14 15">
    <name type="scientific">Chloropicon primus</name>
    <dbReference type="NCBI Taxonomy" id="1764295"/>
    <lineage>
        <taxon>Eukaryota</taxon>
        <taxon>Viridiplantae</taxon>
        <taxon>Chlorophyta</taxon>
        <taxon>Chloropicophyceae</taxon>
        <taxon>Chloropicales</taxon>
        <taxon>Chloropicaceae</taxon>
        <taxon>Chloropicon</taxon>
    </lineage>
</organism>
<dbReference type="InterPro" id="IPR004771">
    <property type="entry name" value="K/H_exchanger"/>
</dbReference>
<dbReference type="PANTHER" id="PTHR46157:SF2">
    <property type="entry name" value="K(+) EFFLUX ANTIPORTER 1, CHLOROPLASTIC-RELATED"/>
    <property type="match status" value="1"/>
</dbReference>
<feature type="transmembrane region" description="Helical" evidence="12">
    <location>
        <begin position="850"/>
        <end position="870"/>
    </location>
</feature>
<evidence type="ECO:0000259" key="13">
    <source>
        <dbReference type="PROSITE" id="PS51201"/>
    </source>
</evidence>
<evidence type="ECO:0000256" key="8">
    <source>
        <dbReference type="ARBA" id="ARBA00023065"/>
    </source>
</evidence>
<feature type="region of interest" description="Disordered" evidence="11">
    <location>
        <begin position="53"/>
        <end position="73"/>
    </location>
</feature>
<feature type="compositionally biased region" description="Acidic residues" evidence="11">
    <location>
        <begin position="302"/>
        <end position="316"/>
    </location>
</feature>
<dbReference type="GO" id="GO:0016020">
    <property type="term" value="C:membrane"/>
    <property type="evidence" value="ECO:0007669"/>
    <property type="project" value="InterPro"/>
</dbReference>
<evidence type="ECO:0000256" key="12">
    <source>
        <dbReference type="SAM" id="Phobius"/>
    </source>
</evidence>
<evidence type="ECO:0000256" key="10">
    <source>
        <dbReference type="SAM" id="Coils"/>
    </source>
</evidence>
<evidence type="ECO:0000256" key="4">
    <source>
        <dbReference type="ARBA" id="ARBA00022538"/>
    </source>
</evidence>
<dbReference type="OrthoDB" id="4834at2759"/>